<dbReference type="EMBL" id="MLAU01007332">
    <property type="protein sequence ID" value="OIW20278.1"/>
    <property type="molecule type" value="Genomic_DNA"/>
</dbReference>
<dbReference type="Gramene" id="OIW20278">
    <property type="protein sequence ID" value="OIW20278"/>
    <property type="gene ID" value="TanjilG_08238"/>
</dbReference>
<proteinExistence type="predicted"/>
<dbReference type="AlphaFoldDB" id="A0A394D9W0"/>
<keyword evidence="3" id="KW-1185">Reference proteome</keyword>
<feature type="region of interest" description="Disordered" evidence="1">
    <location>
        <begin position="54"/>
        <end position="78"/>
    </location>
</feature>
<feature type="compositionally biased region" description="Basic and acidic residues" evidence="1">
    <location>
        <begin position="62"/>
        <end position="78"/>
    </location>
</feature>
<evidence type="ECO:0000313" key="3">
    <source>
        <dbReference type="Proteomes" id="UP000188354"/>
    </source>
</evidence>
<gene>
    <name evidence="2" type="ORF">TanjilG_08238</name>
</gene>
<dbReference type="Proteomes" id="UP000188354">
    <property type="component" value="Unassembled WGS sequence"/>
</dbReference>
<sequence length="78" mass="8337">MDGTVGAVRRGCVRLVVRQTLARLGVVLRGAAWLLEIAGRQTLVQLGAVLREKGRKAGGKTQGREEDADVGKRKAEAI</sequence>
<comment type="caution">
    <text evidence="2">The sequence shown here is derived from an EMBL/GenBank/DDBJ whole genome shotgun (WGS) entry which is preliminary data.</text>
</comment>
<name>A0A394D9W0_LUPAN</name>
<evidence type="ECO:0000313" key="2">
    <source>
        <dbReference type="EMBL" id="OIW20278.1"/>
    </source>
</evidence>
<organism evidence="2 3">
    <name type="scientific">Lupinus angustifolius</name>
    <name type="common">Narrow-leaved blue lupine</name>
    <dbReference type="NCBI Taxonomy" id="3871"/>
    <lineage>
        <taxon>Eukaryota</taxon>
        <taxon>Viridiplantae</taxon>
        <taxon>Streptophyta</taxon>
        <taxon>Embryophyta</taxon>
        <taxon>Tracheophyta</taxon>
        <taxon>Spermatophyta</taxon>
        <taxon>Magnoliopsida</taxon>
        <taxon>eudicotyledons</taxon>
        <taxon>Gunneridae</taxon>
        <taxon>Pentapetalae</taxon>
        <taxon>rosids</taxon>
        <taxon>fabids</taxon>
        <taxon>Fabales</taxon>
        <taxon>Fabaceae</taxon>
        <taxon>Papilionoideae</taxon>
        <taxon>50 kb inversion clade</taxon>
        <taxon>genistoids sensu lato</taxon>
        <taxon>core genistoids</taxon>
        <taxon>Genisteae</taxon>
        <taxon>Lupinus</taxon>
    </lineage>
</organism>
<accession>A0A394D9W0</accession>
<protein>
    <submittedName>
        <fullName evidence="2">Uncharacterized protein</fullName>
    </submittedName>
</protein>
<reference evidence="2 3" key="1">
    <citation type="journal article" date="2017" name="Plant Biotechnol. J.">
        <title>A comprehensive draft genome sequence for lupin (Lupinus angustifolius), an emerging health food: insights into plant-microbe interactions and legume evolution.</title>
        <authorList>
            <person name="Hane J.K."/>
            <person name="Ming Y."/>
            <person name="Kamphuis L.G."/>
            <person name="Nelson M.N."/>
            <person name="Garg G."/>
            <person name="Atkins C.A."/>
            <person name="Bayer P.E."/>
            <person name="Bravo A."/>
            <person name="Bringans S."/>
            <person name="Cannon S."/>
            <person name="Edwards D."/>
            <person name="Foley R."/>
            <person name="Gao L.L."/>
            <person name="Harrison M.J."/>
            <person name="Huang W."/>
            <person name="Hurgobin B."/>
            <person name="Li S."/>
            <person name="Liu C.W."/>
            <person name="McGrath A."/>
            <person name="Morahan G."/>
            <person name="Murray J."/>
            <person name="Weller J."/>
            <person name="Jian J."/>
            <person name="Singh K.B."/>
        </authorList>
    </citation>
    <scope>NUCLEOTIDE SEQUENCE [LARGE SCALE GENOMIC DNA]</scope>
    <source>
        <strain evidence="3">cv. Tanjil</strain>
        <tissue evidence="2">Whole plant</tissue>
    </source>
</reference>
<evidence type="ECO:0000256" key="1">
    <source>
        <dbReference type="SAM" id="MobiDB-lite"/>
    </source>
</evidence>